<reference evidence="2" key="1">
    <citation type="journal article" date="2020" name="mSystems">
        <title>Genome- and Community-Level Interaction Insights into Carbon Utilization and Element Cycling Functions of Hydrothermarchaeota in Hydrothermal Sediment.</title>
        <authorList>
            <person name="Zhou Z."/>
            <person name="Liu Y."/>
            <person name="Xu W."/>
            <person name="Pan J."/>
            <person name="Luo Z.H."/>
            <person name="Li M."/>
        </authorList>
    </citation>
    <scope>NUCLEOTIDE SEQUENCE [LARGE SCALE GENOMIC DNA]</scope>
    <source>
        <strain evidence="2">HyVt-443</strain>
    </source>
</reference>
<dbReference type="EMBL" id="DRKP01000115">
    <property type="protein sequence ID" value="HEB96764.1"/>
    <property type="molecule type" value="Genomic_DNA"/>
</dbReference>
<name>A0A831RPT6_9GAMM</name>
<keyword evidence="1" id="KW-1133">Transmembrane helix</keyword>
<dbReference type="AlphaFoldDB" id="A0A831RPT6"/>
<evidence type="ECO:0000256" key="1">
    <source>
        <dbReference type="SAM" id="Phobius"/>
    </source>
</evidence>
<comment type="caution">
    <text evidence="2">The sequence shown here is derived from an EMBL/GenBank/DDBJ whole genome shotgun (WGS) entry which is preliminary data.</text>
</comment>
<keyword evidence="1" id="KW-0472">Membrane</keyword>
<feature type="transmembrane region" description="Helical" evidence="1">
    <location>
        <begin position="6"/>
        <end position="23"/>
    </location>
</feature>
<keyword evidence="1" id="KW-0812">Transmembrane</keyword>
<gene>
    <name evidence="2" type="ORF">ENI96_10090</name>
</gene>
<dbReference type="Proteomes" id="UP000886251">
    <property type="component" value="Unassembled WGS sequence"/>
</dbReference>
<sequence length="65" mass="7895">MSKKLLIYLFLLTAVLTWLLYNYNRSRGPDQERIDYCNELVRDMPERNRQEIDRAILRFNECLGN</sequence>
<proteinExistence type="predicted"/>
<accession>A0A831RPT6</accession>
<organism evidence="2">
    <name type="scientific">Sedimenticola thiotaurini</name>
    <dbReference type="NCBI Taxonomy" id="1543721"/>
    <lineage>
        <taxon>Bacteria</taxon>
        <taxon>Pseudomonadati</taxon>
        <taxon>Pseudomonadota</taxon>
        <taxon>Gammaproteobacteria</taxon>
        <taxon>Chromatiales</taxon>
        <taxon>Sedimenticolaceae</taxon>
        <taxon>Sedimenticola</taxon>
    </lineage>
</organism>
<protein>
    <submittedName>
        <fullName evidence="2">Uncharacterized protein</fullName>
    </submittedName>
</protein>
<evidence type="ECO:0000313" key="2">
    <source>
        <dbReference type="EMBL" id="HEB96764.1"/>
    </source>
</evidence>